<feature type="domain" description="Membrane transport protein MMPL" evidence="7">
    <location>
        <begin position="28"/>
        <end position="163"/>
    </location>
</feature>
<evidence type="ECO:0000256" key="5">
    <source>
        <dbReference type="SAM" id="MobiDB-lite"/>
    </source>
</evidence>
<keyword evidence="2 6" id="KW-0812">Transmembrane</keyword>
<evidence type="ECO:0000256" key="3">
    <source>
        <dbReference type="ARBA" id="ARBA00022989"/>
    </source>
</evidence>
<dbReference type="Proteomes" id="UP000317982">
    <property type="component" value="Unassembled WGS sequence"/>
</dbReference>
<gene>
    <name evidence="8" type="ORF">FL583_25865</name>
</gene>
<accession>A0A545AL28</accession>
<evidence type="ECO:0000256" key="6">
    <source>
        <dbReference type="SAM" id="Phobius"/>
    </source>
</evidence>
<name>A0A545AL28_9ACTN</name>
<evidence type="ECO:0000256" key="2">
    <source>
        <dbReference type="ARBA" id="ARBA00022692"/>
    </source>
</evidence>
<feature type="transmembrane region" description="Helical" evidence="6">
    <location>
        <begin position="137"/>
        <end position="157"/>
    </location>
</feature>
<keyword evidence="4 6" id="KW-0472">Membrane</keyword>
<evidence type="ECO:0000256" key="1">
    <source>
        <dbReference type="ARBA" id="ARBA00004141"/>
    </source>
</evidence>
<proteinExistence type="predicted"/>
<evidence type="ECO:0000256" key="4">
    <source>
        <dbReference type="ARBA" id="ARBA00023136"/>
    </source>
</evidence>
<dbReference type="EMBL" id="VIRS01000020">
    <property type="protein sequence ID" value="TQS42022.1"/>
    <property type="molecule type" value="Genomic_DNA"/>
</dbReference>
<comment type="subcellular location">
    <subcellularLocation>
        <location evidence="1">Membrane</location>
        <topology evidence="1">Multi-pass membrane protein</topology>
    </subcellularLocation>
</comment>
<dbReference type="Pfam" id="PF03176">
    <property type="entry name" value="MMPL"/>
    <property type="match status" value="1"/>
</dbReference>
<reference evidence="8 9" key="1">
    <citation type="submission" date="2019-07" db="EMBL/GenBank/DDBJ databases">
        <title>Cryptosporangium phraense sp. nov., isolated from plant litter.</title>
        <authorList>
            <person name="Suriyachadkun C."/>
        </authorList>
    </citation>
    <scope>NUCLEOTIDE SEQUENCE [LARGE SCALE GENOMIC DNA]</scope>
    <source>
        <strain evidence="8 9">A-T 5661</strain>
    </source>
</reference>
<feature type="region of interest" description="Disordered" evidence="5">
    <location>
        <begin position="56"/>
        <end position="76"/>
    </location>
</feature>
<keyword evidence="9" id="KW-1185">Reference proteome</keyword>
<dbReference type="InParanoid" id="A0A545AL28"/>
<comment type="caution">
    <text evidence="8">The sequence shown here is derived from an EMBL/GenBank/DDBJ whole genome shotgun (WGS) entry which is preliminary data.</text>
</comment>
<organism evidence="8 9">
    <name type="scientific">Cryptosporangium phraense</name>
    <dbReference type="NCBI Taxonomy" id="2593070"/>
    <lineage>
        <taxon>Bacteria</taxon>
        <taxon>Bacillati</taxon>
        <taxon>Actinomycetota</taxon>
        <taxon>Actinomycetes</taxon>
        <taxon>Cryptosporangiales</taxon>
        <taxon>Cryptosporangiaceae</taxon>
        <taxon>Cryptosporangium</taxon>
    </lineage>
</organism>
<evidence type="ECO:0000313" key="8">
    <source>
        <dbReference type="EMBL" id="TQS42022.1"/>
    </source>
</evidence>
<dbReference type="AlphaFoldDB" id="A0A545AL28"/>
<dbReference type="RefSeq" id="WP_142707423.1">
    <property type="nucleotide sequence ID" value="NZ_VIRS01000020.1"/>
</dbReference>
<evidence type="ECO:0000259" key="7">
    <source>
        <dbReference type="Pfam" id="PF03176"/>
    </source>
</evidence>
<evidence type="ECO:0000313" key="9">
    <source>
        <dbReference type="Proteomes" id="UP000317982"/>
    </source>
</evidence>
<sequence length="232" mass="24360">MKIADRYGPWVTVAAWRDSLPTPPDEDLQVVYHRDGGVTASDRAAAERHLRTLTAEFASGPPQSVDPPGGSPRSVQISTDGTAMVVRVPVGRPGGDAVPKARALVADHPAGLTVAVTGPAALGADLDAVFDGIDGTLLLITGLVVAALLVLLGRRVFWPRIPVFGHSGPEPRRWAALGRGLARRPLVATVGATVLLEVLAAGLASSERRTASRETPRVTLLEHSERTSMCVL</sequence>
<protein>
    <submittedName>
        <fullName evidence="8">MMPL family transporter</fullName>
    </submittedName>
</protein>
<dbReference type="GO" id="GO:0016020">
    <property type="term" value="C:membrane"/>
    <property type="evidence" value="ECO:0007669"/>
    <property type="project" value="UniProtKB-SubCell"/>
</dbReference>
<dbReference type="InterPro" id="IPR004869">
    <property type="entry name" value="MMPL_dom"/>
</dbReference>
<keyword evidence="3 6" id="KW-1133">Transmembrane helix</keyword>
<feature type="transmembrane region" description="Helical" evidence="6">
    <location>
        <begin position="186"/>
        <end position="204"/>
    </location>
</feature>